<dbReference type="EMBL" id="LT598459">
    <property type="protein sequence ID" value="SCU82374.1"/>
    <property type="molecule type" value="Genomic_DNA"/>
</dbReference>
<protein>
    <submittedName>
        <fullName evidence="4">LADA_0C04808g1_1</fullName>
    </submittedName>
</protein>
<dbReference type="PANTHER" id="PTHR11079:SF156">
    <property type="entry name" value="INACTIVE TRNA-SPECIFIC ADENOSINE DEAMINASE-LIKE PROTEIN 3-RELATED"/>
    <property type="match status" value="1"/>
</dbReference>
<dbReference type="CDD" id="cd01285">
    <property type="entry name" value="nucleoside_deaminase"/>
    <property type="match status" value="1"/>
</dbReference>
<feature type="domain" description="CMP/dCMP-type deaminase" evidence="3">
    <location>
        <begin position="159"/>
        <end position="305"/>
    </location>
</feature>
<name>A0A1G4IYS8_9SACH</name>
<evidence type="ECO:0000313" key="5">
    <source>
        <dbReference type="Proteomes" id="UP000190274"/>
    </source>
</evidence>
<dbReference type="InterPro" id="IPR002125">
    <property type="entry name" value="CMP_dCMP_dom"/>
</dbReference>
<dbReference type="Gene3D" id="3.40.140.10">
    <property type="entry name" value="Cytidine Deaminase, domain 2"/>
    <property type="match status" value="1"/>
</dbReference>
<keyword evidence="1" id="KW-0819">tRNA processing</keyword>
<comment type="similarity">
    <text evidence="2">Belongs to the cytidine and deoxycytidylate deaminase family. ADAT3 subfamily.</text>
</comment>
<dbReference type="InterPro" id="IPR016193">
    <property type="entry name" value="Cytidine_deaminase-like"/>
</dbReference>
<dbReference type="STRING" id="1266660.A0A1G4IYS8"/>
<evidence type="ECO:0000259" key="3">
    <source>
        <dbReference type="PROSITE" id="PS51747"/>
    </source>
</evidence>
<dbReference type="SUPFAM" id="SSF53927">
    <property type="entry name" value="Cytidine deaminase-like"/>
    <property type="match status" value="1"/>
</dbReference>
<accession>A0A1G4IYS8</accession>
<dbReference type="GO" id="GO:0002100">
    <property type="term" value="P:tRNA wobble adenosine to inosine editing"/>
    <property type="evidence" value="ECO:0007669"/>
    <property type="project" value="EnsemblFungi"/>
</dbReference>
<dbReference type="PANTHER" id="PTHR11079">
    <property type="entry name" value="CYTOSINE DEAMINASE FAMILY MEMBER"/>
    <property type="match status" value="1"/>
</dbReference>
<evidence type="ECO:0000313" key="4">
    <source>
        <dbReference type="EMBL" id="SCU82374.1"/>
    </source>
</evidence>
<evidence type="ECO:0000256" key="2">
    <source>
        <dbReference type="ARBA" id="ARBA00038160"/>
    </source>
</evidence>
<dbReference type="GO" id="GO:0005777">
    <property type="term" value="C:peroxisome"/>
    <property type="evidence" value="ECO:0007669"/>
    <property type="project" value="EnsemblFungi"/>
</dbReference>
<proteinExistence type="inferred from homology"/>
<dbReference type="Proteomes" id="UP000190274">
    <property type="component" value="Chromosome C"/>
</dbReference>
<dbReference type="GO" id="GO:0052717">
    <property type="term" value="F:tRNA-specific adenosine-34 deaminase activity"/>
    <property type="evidence" value="ECO:0007669"/>
    <property type="project" value="TreeGrafter"/>
</dbReference>
<dbReference type="Pfam" id="PF00383">
    <property type="entry name" value="dCMP_cyt_deam_1"/>
    <property type="match status" value="1"/>
</dbReference>
<keyword evidence="5" id="KW-1185">Reference proteome</keyword>
<evidence type="ECO:0000256" key="1">
    <source>
        <dbReference type="ARBA" id="ARBA00022694"/>
    </source>
</evidence>
<sequence length="323" mass="36836">MVKKKLNPLHIDYRRGIIENCLQQVTNNAGTDDPHLINVWTVDISCQNSRQFVEFIRMKVQDEDPTTFQHIKRIKKSKAEGFLTVIVCSTLMIDNEAEFLTLMECAPFSFHSTSRSSVVPAVGPSTKDLSLKWSNIYWPLVWRGNPNDQVLNDYVFDLPFIKRILSEISKQARNRIGERSGGLPVVSAFVNPKTKEVFYSSDARSSTSPLDHSIMRGITSVATLELERKSSPNARLQDETYLCLNFDVYTTHEPCSMCAMALIHSRIKRCIFLKRMENTGCLDCGSGDSYCMHSHRSLNSKYEVFRWLGEDYPVPQIDSNICC</sequence>
<dbReference type="GO" id="GO:0052718">
    <property type="term" value="C:tRNA-specific adenosine-34 deaminase complex"/>
    <property type="evidence" value="ECO:0007669"/>
    <property type="project" value="EnsemblFungi"/>
</dbReference>
<dbReference type="GO" id="GO:0005634">
    <property type="term" value="C:nucleus"/>
    <property type="evidence" value="ECO:0007669"/>
    <property type="project" value="TreeGrafter"/>
</dbReference>
<reference evidence="5" key="1">
    <citation type="submission" date="2016-03" db="EMBL/GenBank/DDBJ databases">
        <authorList>
            <person name="Devillers H."/>
        </authorList>
    </citation>
    <scope>NUCLEOTIDE SEQUENCE [LARGE SCALE GENOMIC DNA]</scope>
</reference>
<gene>
    <name evidence="4" type="ORF">LADA_0C04808G</name>
</gene>
<dbReference type="PROSITE" id="PS51747">
    <property type="entry name" value="CYT_DCMP_DEAMINASES_2"/>
    <property type="match status" value="1"/>
</dbReference>
<organism evidence="4 5">
    <name type="scientific">Lachancea dasiensis</name>
    <dbReference type="NCBI Taxonomy" id="1072105"/>
    <lineage>
        <taxon>Eukaryota</taxon>
        <taxon>Fungi</taxon>
        <taxon>Dikarya</taxon>
        <taxon>Ascomycota</taxon>
        <taxon>Saccharomycotina</taxon>
        <taxon>Saccharomycetes</taxon>
        <taxon>Saccharomycetales</taxon>
        <taxon>Saccharomycetaceae</taxon>
        <taxon>Lachancea</taxon>
    </lineage>
</organism>
<dbReference type="OrthoDB" id="3180714at2759"/>
<dbReference type="AlphaFoldDB" id="A0A1G4IYS8"/>